<reference evidence="1 2" key="1">
    <citation type="journal article" date="2019" name="Nat. Ecol. Evol.">
        <title>Megaphylogeny resolves global patterns of mushroom evolution.</title>
        <authorList>
            <person name="Varga T."/>
            <person name="Krizsan K."/>
            <person name="Foldi C."/>
            <person name="Dima B."/>
            <person name="Sanchez-Garcia M."/>
            <person name="Sanchez-Ramirez S."/>
            <person name="Szollosi G.J."/>
            <person name="Szarkandi J.G."/>
            <person name="Papp V."/>
            <person name="Albert L."/>
            <person name="Andreopoulos W."/>
            <person name="Angelini C."/>
            <person name="Antonin V."/>
            <person name="Barry K.W."/>
            <person name="Bougher N.L."/>
            <person name="Buchanan P."/>
            <person name="Buyck B."/>
            <person name="Bense V."/>
            <person name="Catcheside P."/>
            <person name="Chovatia M."/>
            <person name="Cooper J."/>
            <person name="Damon W."/>
            <person name="Desjardin D."/>
            <person name="Finy P."/>
            <person name="Geml J."/>
            <person name="Haridas S."/>
            <person name="Hughes K."/>
            <person name="Justo A."/>
            <person name="Karasinski D."/>
            <person name="Kautmanova I."/>
            <person name="Kiss B."/>
            <person name="Kocsube S."/>
            <person name="Kotiranta H."/>
            <person name="LaButti K.M."/>
            <person name="Lechner B.E."/>
            <person name="Liimatainen K."/>
            <person name="Lipzen A."/>
            <person name="Lukacs Z."/>
            <person name="Mihaltcheva S."/>
            <person name="Morgado L.N."/>
            <person name="Niskanen T."/>
            <person name="Noordeloos M.E."/>
            <person name="Ohm R.A."/>
            <person name="Ortiz-Santana B."/>
            <person name="Ovrebo C."/>
            <person name="Racz N."/>
            <person name="Riley R."/>
            <person name="Savchenko A."/>
            <person name="Shiryaev A."/>
            <person name="Soop K."/>
            <person name="Spirin V."/>
            <person name="Szebenyi C."/>
            <person name="Tomsovsky M."/>
            <person name="Tulloss R.E."/>
            <person name="Uehling J."/>
            <person name="Grigoriev I.V."/>
            <person name="Vagvolgyi C."/>
            <person name="Papp T."/>
            <person name="Martin F.M."/>
            <person name="Miettinen O."/>
            <person name="Hibbett D.S."/>
            <person name="Nagy L.G."/>
        </authorList>
    </citation>
    <scope>NUCLEOTIDE SEQUENCE [LARGE SCALE GENOMIC DNA]</scope>
    <source>
        <strain evidence="1 2">NL-1719</strain>
    </source>
</reference>
<name>A0ACD3B470_9AGAR</name>
<gene>
    <name evidence="1" type="ORF">BDN72DRAFT_815985</name>
</gene>
<sequence>MPALRNAANRQSKRLSNQVAVPYDRDGWQVPTEAIQHSTTVPVAPVGPSNASVLPIHNLDALAVFLDVGSVRYAKTGEISRPRNAFVLFRSYFNKTNKTEPSPDGKDPASSQTKVSCAAGALWNSFSSDEKMPFQEASKREREIYHRDVPNYSYSANAKKGAKPKATSTTTTRPKKASRARKIAAQPYTHRVQAQAPVPVDHATPTLTIGDSSRESSATPLSPAQFTNDSSLIAFPQDDSDEEHHHNNSDQRQLRLPSSEHYVPKKAYQGSSIVKDPFLRPSTTNYDQPGEQFGYKPQVWHSYIPVAAAAAPTTTTTALDIAQSVAPTNPFVPIPFNTNNNIIEPAPLPAPIQVVSTPTPAPAPAYKYTPSPAPTHTTITTAPRTRTSFESPWDPTTEPKTWGVFTYNHLFHQRMGNPNPVTYDYELPFAYRDVDASEFLPPAFPSLYDYGLAAELEGSFADMNMGMDVGLTAQELWEKEKKEHEERWQYINLGLLD</sequence>
<dbReference type="Proteomes" id="UP000308600">
    <property type="component" value="Unassembled WGS sequence"/>
</dbReference>
<organism evidence="1 2">
    <name type="scientific">Pluteus cervinus</name>
    <dbReference type="NCBI Taxonomy" id="181527"/>
    <lineage>
        <taxon>Eukaryota</taxon>
        <taxon>Fungi</taxon>
        <taxon>Dikarya</taxon>
        <taxon>Basidiomycota</taxon>
        <taxon>Agaricomycotina</taxon>
        <taxon>Agaricomycetes</taxon>
        <taxon>Agaricomycetidae</taxon>
        <taxon>Agaricales</taxon>
        <taxon>Pluteineae</taxon>
        <taxon>Pluteaceae</taxon>
        <taxon>Pluteus</taxon>
    </lineage>
</organism>
<proteinExistence type="predicted"/>
<accession>A0ACD3B470</accession>
<evidence type="ECO:0000313" key="1">
    <source>
        <dbReference type="EMBL" id="TFK72434.1"/>
    </source>
</evidence>
<evidence type="ECO:0000313" key="2">
    <source>
        <dbReference type="Proteomes" id="UP000308600"/>
    </source>
</evidence>
<keyword evidence="2" id="KW-1185">Reference proteome</keyword>
<dbReference type="EMBL" id="ML208285">
    <property type="protein sequence ID" value="TFK72434.1"/>
    <property type="molecule type" value="Genomic_DNA"/>
</dbReference>
<protein>
    <submittedName>
        <fullName evidence="1">Uncharacterized protein</fullName>
    </submittedName>
</protein>